<dbReference type="KEGG" id="aay:WYH_00399"/>
<name>A0A0F7KLQ4_9SPHN</name>
<dbReference type="PATRIC" id="fig|1267766.3.peg.403"/>
<proteinExistence type="predicted"/>
<sequence>MATTSPDRILVLDIIRGIAVMGIFSVNVVGMAMIEQAYFYPPGYGFGSLGDRIMWAANFILVDGKFRSLFSILFGASTILVIERGIAAGKDPWRVHYPRMAVLLLFGLAHFYFLWWGDILANYALVGMIAFIFWRLPVKWLLVAAAIALSAGYLPNMVMGGQQIAQYQAKAAPGASDEQRAALQELLAGLKPSEEALANDKAAHASIPAHFDSIMEAQPLRPFMSVFGYGIETLGLMLIGMAGYKSGFLTGSWKRRRYIEIAVPFIGASLIYFGIGAREVLRADFSPFIFFPWNQIYSGPLHPVAAIGYAALIILIFPKRGAIADRLAAVGRTAFTNYLGATIIGTILFFGFGLGLYGQLSRGQAWLFAPGVWLIMLLWSKPWLDRYRYGPFEWAWRSLSRWQWEPMLRTKTPGPPA</sequence>
<dbReference type="Proteomes" id="UP000034392">
    <property type="component" value="Chromosome"/>
</dbReference>
<organism evidence="1 2">
    <name type="scientific">Croceibacterium atlanticum</name>
    <dbReference type="NCBI Taxonomy" id="1267766"/>
    <lineage>
        <taxon>Bacteria</taxon>
        <taxon>Pseudomonadati</taxon>
        <taxon>Pseudomonadota</taxon>
        <taxon>Alphaproteobacteria</taxon>
        <taxon>Sphingomonadales</taxon>
        <taxon>Erythrobacteraceae</taxon>
        <taxon>Croceibacterium</taxon>
    </lineage>
</organism>
<dbReference type="OrthoDB" id="9807744at2"/>
<dbReference type="PANTHER" id="PTHR30590:SF2">
    <property type="entry name" value="INNER MEMBRANE PROTEIN"/>
    <property type="match status" value="1"/>
</dbReference>
<evidence type="ECO:0000313" key="1">
    <source>
        <dbReference type="EMBL" id="AKH41458.1"/>
    </source>
</evidence>
<reference evidence="1" key="1">
    <citation type="submission" date="2015-05" db="EMBL/GenBank/DDBJ databases">
        <title>The complete genome of Altererythrobacter atlanticus strain 26DY36.</title>
        <authorList>
            <person name="Wu Y.-H."/>
            <person name="Cheng H."/>
            <person name="Wu X.-W."/>
        </authorList>
    </citation>
    <scope>NUCLEOTIDE SEQUENCE [LARGE SCALE GENOMIC DNA]</scope>
    <source>
        <strain evidence="1">26DY36</strain>
    </source>
</reference>
<dbReference type="EMBL" id="CP011452">
    <property type="protein sequence ID" value="AKH41458.1"/>
    <property type="molecule type" value="Genomic_DNA"/>
</dbReference>
<keyword evidence="2" id="KW-1185">Reference proteome</keyword>
<dbReference type="InterPro" id="IPR052529">
    <property type="entry name" value="Bact_Transport_Assoc"/>
</dbReference>
<dbReference type="Pfam" id="PF04235">
    <property type="entry name" value="DUF418"/>
    <property type="match status" value="1"/>
</dbReference>
<dbReference type="PANTHER" id="PTHR30590">
    <property type="entry name" value="INNER MEMBRANE PROTEIN"/>
    <property type="match status" value="1"/>
</dbReference>
<accession>A0A0F7KLQ4</accession>
<gene>
    <name evidence="1" type="ORF">WYH_00399</name>
</gene>
<dbReference type="InterPro" id="IPR007349">
    <property type="entry name" value="DUF418"/>
</dbReference>
<dbReference type="RefSeq" id="WP_046902487.1">
    <property type="nucleotide sequence ID" value="NZ_CP011452.2"/>
</dbReference>
<protein>
    <submittedName>
        <fullName evidence="1">Uncharacterized protein</fullName>
    </submittedName>
</protein>
<dbReference type="AlphaFoldDB" id="A0A0F7KLQ4"/>
<evidence type="ECO:0000313" key="2">
    <source>
        <dbReference type="Proteomes" id="UP000034392"/>
    </source>
</evidence>